<keyword evidence="2" id="KW-0805">Transcription regulation</keyword>
<dbReference type="RefSeq" id="WP_063480667.1">
    <property type="nucleotide sequence ID" value="NZ_CP147845.1"/>
</dbReference>
<gene>
    <name evidence="5" type="ORF">AWU65_00970</name>
</gene>
<evidence type="ECO:0000256" key="1">
    <source>
        <dbReference type="ARBA" id="ARBA00011046"/>
    </source>
</evidence>
<evidence type="ECO:0000256" key="2">
    <source>
        <dbReference type="ARBA" id="ARBA00023015"/>
    </source>
</evidence>
<evidence type="ECO:0000256" key="4">
    <source>
        <dbReference type="ARBA" id="ARBA00023163"/>
    </source>
</evidence>
<comment type="caution">
    <text evidence="5">The sequence shown here is derived from an EMBL/GenBank/DDBJ whole genome shotgun (WGS) entry which is preliminary data.</text>
</comment>
<evidence type="ECO:0000256" key="3">
    <source>
        <dbReference type="ARBA" id="ARBA00023125"/>
    </source>
</evidence>
<accession>A0A163DHF4</accession>
<dbReference type="GeneID" id="97555321"/>
<dbReference type="Gene3D" id="1.10.4040.10">
    <property type="entry name" value="Penicillinase repressor domain"/>
    <property type="match status" value="1"/>
</dbReference>
<reference evidence="5" key="1">
    <citation type="journal article" date="2016" name="Genome Announc.">
        <title>Draft genomes of two strains of Paenibacillus glucanolyticus with capability to degrade lignocellulose.</title>
        <authorList>
            <person name="Mathews S.L."/>
            <person name="Pawlak J."/>
            <person name="Grunden A.M."/>
        </authorList>
    </citation>
    <scope>NUCLEOTIDE SEQUENCE [LARGE SCALE GENOMIC DNA]</scope>
    <source>
        <strain evidence="5">SLM1</strain>
    </source>
</reference>
<dbReference type="InterPro" id="IPR005650">
    <property type="entry name" value="BlaI_family"/>
</dbReference>
<dbReference type="Proteomes" id="UP000076796">
    <property type="component" value="Unassembled WGS sequence"/>
</dbReference>
<evidence type="ECO:0000313" key="6">
    <source>
        <dbReference type="Proteomes" id="UP000076796"/>
    </source>
</evidence>
<dbReference type="GO" id="GO:0045892">
    <property type="term" value="P:negative regulation of DNA-templated transcription"/>
    <property type="evidence" value="ECO:0007669"/>
    <property type="project" value="InterPro"/>
</dbReference>
<dbReference type="AlphaFoldDB" id="A0A163DHF4"/>
<dbReference type="OrthoDB" id="1849040at2"/>
<proteinExistence type="inferred from homology"/>
<dbReference type="EMBL" id="LWMH01000003">
    <property type="protein sequence ID" value="KZS43223.1"/>
    <property type="molecule type" value="Genomic_DNA"/>
</dbReference>
<keyword evidence="6" id="KW-1185">Reference proteome</keyword>
<sequence length="136" mass="15551">MNYIPPITEAELEIMRVLWTNPDSPSSHVVQQMTERMEWSPNTTRTLLSRLVQKEAAGAKPGTNSKRTQLFYPLISEQEYLRSETKSFMKKLYGGALHPMLANFLKDKKLNAQEIEDLKALFDENGSCGEAEKRDT</sequence>
<dbReference type="PIRSF" id="PIRSF019455">
    <property type="entry name" value="CopR_AtkY"/>
    <property type="match status" value="1"/>
</dbReference>
<dbReference type="SUPFAM" id="SSF46785">
    <property type="entry name" value="Winged helix' DNA-binding domain"/>
    <property type="match status" value="1"/>
</dbReference>
<dbReference type="Gene3D" id="1.10.10.10">
    <property type="entry name" value="Winged helix-like DNA-binding domain superfamily/Winged helix DNA-binding domain"/>
    <property type="match status" value="1"/>
</dbReference>
<name>A0A163DHF4_9BACL</name>
<organism evidence="5 6">
    <name type="scientific">Paenibacillus glucanolyticus</name>
    <dbReference type="NCBI Taxonomy" id="59843"/>
    <lineage>
        <taxon>Bacteria</taxon>
        <taxon>Bacillati</taxon>
        <taxon>Bacillota</taxon>
        <taxon>Bacilli</taxon>
        <taxon>Bacillales</taxon>
        <taxon>Paenibacillaceae</taxon>
        <taxon>Paenibacillus</taxon>
    </lineage>
</organism>
<dbReference type="InterPro" id="IPR036390">
    <property type="entry name" value="WH_DNA-bd_sf"/>
</dbReference>
<evidence type="ECO:0000313" key="5">
    <source>
        <dbReference type="EMBL" id="KZS43223.1"/>
    </source>
</evidence>
<comment type="similarity">
    <text evidence="1">Belongs to the BlaI transcriptional regulatory family.</text>
</comment>
<dbReference type="Pfam" id="PF03965">
    <property type="entry name" value="Penicillinase_R"/>
    <property type="match status" value="1"/>
</dbReference>
<dbReference type="GO" id="GO:0003677">
    <property type="term" value="F:DNA binding"/>
    <property type="evidence" value="ECO:0007669"/>
    <property type="project" value="UniProtKB-KW"/>
</dbReference>
<protein>
    <submittedName>
        <fullName evidence="5">BlaI/MecI/CopY family transcriptional regulator</fullName>
    </submittedName>
</protein>
<dbReference type="InterPro" id="IPR036388">
    <property type="entry name" value="WH-like_DNA-bd_sf"/>
</dbReference>
<keyword evidence="4" id="KW-0804">Transcription</keyword>
<keyword evidence="3" id="KW-0238">DNA-binding</keyword>